<evidence type="ECO:0000256" key="1">
    <source>
        <dbReference type="ARBA" id="ARBA00022450"/>
    </source>
</evidence>
<dbReference type="EMBL" id="CAJNJA010017330">
    <property type="protein sequence ID" value="CAE7399095.1"/>
    <property type="molecule type" value="Genomic_DNA"/>
</dbReference>
<gene>
    <name evidence="4" type="primary">swnK</name>
    <name evidence="4" type="ORF">SNEC2469_LOCUS10909</name>
</gene>
<dbReference type="OrthoDB" id="329835at2759"/>
<dbReference type="Proteomes" id="UP000601435">
    <property type="component" value="Unassembled WGS sequence"/>
</dbReference>
<dbReference type="AlphaFoldDB" id="A0A812QQJ5"/>
<protein>
    <submittedName>
        <fullName evidence="4">SwnK protein</fullName>
    </submittedName>
</protein>
<keyword evidence="2" id="KW-0597">Phosphoprotein</keyword>
<proteinExistence type="predicted"/>
<feature type="non-terminal residue" evidence="4">
    <location>
        <position position="1"/>
    </location>
</feature>
<dbReference type="InterPro" id="IPR036291">
    <property type="entry name" value="NAD(P)-bd_dom_sf"/>
</dbReference>
<dbReference type="InterPro" id="IPR013968">
    <property type="entry name" value="PKS_KR"/>
</dbReference>
<dbReference type="PRINTS" id="PR00081">
    <property type="entry name" value="GDHRDH"/>
</dbReference>
<reference evidence="4" key="1">
    <citation type="submission" date="2021-02" db="EMBL/GenBank/DDBJ databases">
        <authorList>
            <person name="Dougan E. K."/>
            <person name="Rhodes N."/>
            <person name="Thang M."/>
            <person name="Chan C."/>
        </authorList>
    </citation>
    <scope>NUCLEOTIDE SEQUENCE</scope>
</reference>
<comment type="caution">
    <text evidence="4">The sequence shown here is derived from an EMBL/GenBank/DDBJ whole genome shotgun (WGS) entry which is preliminary data.</text>
</comment>
<keyword evidence="1" id="KW-0596">Phosphopantetheine</keyword>
<evidence type="ECO:0000313" key="4">
    <source>
        <dbReference type="EMBL" id="CAE7399095.1"/>
    </source>
</evidence>
<dbReference type="PANTHER" id="PTHR43775">
    <property type="entry name" value="FATTY ACID SYNTHASE"/>
    <property type="match status" value="1"/>
</dbReference>
<dbReference type="GO" id="GO:0004312">
    <property type="term" value="F:fatty acid synthase activity"/>
    <property type="evidence" value="ECO:0007669"/>
    <property type="project" value="TreeGrafter"/>
</dbReference>
<dbReference type="InterPro" id="IPR002347">
    <property type="entry name" value="SDR_fam"/>
</dbReference>
<feature type="domain" description="Ketoreductase" evidence="3">
    <location>
        <begin position="93"/>
        <end position="252"/>
    </location>
</feature>
<dbReference type="PANTHER" id="PTHR43775:SF37">
    <property type="entry name" value="SI:DKEY-61P9.11"/>
    <property type="match status" value="1"/>
</dbReference>
<evidence type="ECO:0000259" key="3">
    <source>
        <dbReference type="SMART" id="SM00822"/>
    </source>
</evidence>
<name>A0A812QQJ5_9DINO</name>
<evidence type="ECO:0000313" key="5">
    <source>
        <dbReference type="Proteomes" id="UP000601435"/>
    </source>
</evidence>
<organism evidence="4 5">
    <name type="scientific">Symbiodinium necroappetens</name>
    <dbReference type="NCBI Taxonomy" id="1628268"/>
    <lineage>
        <taxon>Eukaryota</taxon>
        <taxon>Sar</taxon>
        <taxon>Alveolata</taxon>
        <taxon>Dinophyceae</taxon>
        <taxon>Suessiales</taxon>
        <taxon>Symbiodiniaceae</taxon>
        <taxon>Symbiodinium</taxon>
    </lineage>
</organism>
<evidence type="ECO:0000256" key="2">
    <source>
        <dbReference type="ARBA" id="ARBA00022553"/>
    </source>
</evidence>
<dbReference type="InterPro" id="IPR050091">
    <property type="entry name" value="PKS_NRPS_Biosynth_Enz"/>
</dbReference>
<dbReference type="GO" id="GO:0006633">
    <property type="term" value="P:fatty acid biosynthetic process"/>
    <property type="evidence" value="ECO:0007669"/>
    <property type="project" value="TreeGrafter"/>
</dbReference>
<accession>A0A812QQJ5</accession>
<dbReference type="Pfam" id="PF08659">
    <property type="entry name" value="KR"/>
    <property type="match status" value="1"/>
</dbReference>
<dbReference type="SUPFAM" id="SSF51735">
    <property type="entry name" value="NAD(P)-binding Rossmann-fold domains"/>
    <property type="match status" value="1"/>
</dbReference>
<sequence>MAFLKRLARGAHGLQIFFVLQDAVRYAGLLGLLRSASKEHPELKLRILRREGAAKVLLPAVAGEFLCTDAGTFAPRLQRCTAPLPSDDAPRARCALVTGGLRGLGLAVAQRLAATKRTESLILVGRRAPQGAAADRVRELSELLPVEVICCDVASWREVSELPGQCDLVIHCAGAVKDGVIINLTDADALKVLRPKIRGAIHLRSKYPDAKKIAFSSSSGLFGVPGQSTYAAGNTFVDAVMPSIQWGGWGETGMVEDHGIKPLPGERFFTVERGLDCLFRVLDSPGTEVRRVPYAVMDVDWPLYRQQNLFSAEDPMLATI</sequence>
<dbReference type="InterPro" id="IPR057326">
    <property type="entry name" value="KR_dom"/>
</dbReference>
<keyword evidence="5" id="KW-1185">Reference proteome</keyword>
<dbReference type="SMART" id="SM00822">
    <property type="entry name" value="PKS_KR"/>
    <property type="match status" value="1"/>
</dbReference>
<dbReference type="Gene3D" id="3.40.50.720">
    <property type="entry name" value="NAD(P)-binding Rossmann-like Domain"/>
    <property type="match status" value="1"/>
</dbReference>